<keyword evidence="1" id="KW-0472">Membrane</keyword>
<feature type="transmembrane region" description="Helical" evidence="1">
    <location>
        <begin position="190"/>
        <end position="215"/>
    </location>
</feature>
<feature type="transmembrane region" description="Helical" evidence="1">
    <location>
        <begin position="54"/>
        <end position="77"/>
    </location>
</feature>
<feature type="transmembrane region" description="Helical" evidence="1">
    <location>
        <begin position="83"/>
        <end position="100"/>
    </location>
</feature>
<dbReference type="PANTHER" id="PTHR37308">
    <property type="entry name" value="INTEGRAL MEMBRANE PROTEIN"/>
    <property type="match status" value="1"/>
</dbReference>
<organism evidence="2 3">
    <name type="scientific">Melghiribacillus thermohalophilus</name>
    <dbReference type="NCBI Taxonomy" id="1324956"/>
    <lineage>
        <taxon>Bacteria</taxon>
        <taxon>Bacillati</taxon>
        <taxon>Bacillota</taxon>
        <taxon>Bacilli</taxon>
        <taxon>Bacillales</taxon>
        <taxon>Bacillaceae</taxon>
        <taxon>Melghiribacillus</taxon>
    </lineage>
</organism>
<comment type="caution">
    <text evidence="2">The sequence shown here is derived from an EMBL/GenBank/DDBJ whole genome shotgun (WGS) entry which is preliminary data.</text>
</comment>
<keyword evidence="1" id="KW-0812">Transmembrane</keyword>
<feature type="transmembrane region" description="Helical" evidence="1">
    <location>
        <begin position="150"/>
        <end position="178"/>
    </location>
</feature>
<reference evidence="2 3" key="1">
    <citation type="submission" date="2019-03" db="EMBL/GenBank/DDBJ databases">
        <title>Genomic Encyclopedia of Type Strains, Phase IV (KMG-IV): sequencing the most valuable type-strain genomes for metagenomic binning, comparative biology and taxonomic classification.</title>
        <authorList>
            <person name="Goeker M."/>
        </authorList>
    </citation>
    <scope>NUCLEOTIDE SEQUENCE [LARGE SCALE GENOMIC DNA]</scope>
    <source>
        <strain evidence="2 3">DSM 25894</strain>
    </source>
</reference>
<name>A0A4R3N163_9BACI</name>
<accession>A0A4R3N163</accession>
<dbReference type="RefSeq" id="WP_132372144.1">
    <property type="nucleotide sequence ID" value="NZ_SMAN01000014.1"/>
</dbReference>
<dbReference type="PANTHER" id="PTHR37308:SF1">
    <property type="entry name" value="POLYPRENYL-PHOSPHATE TRANSPORTER"/>
    <property type="match status" value="1"/>
</dbReference>
<evidence type="ECO:0000256" key="1">
    <source>
        <dbReference type="SAM" id="Phobius"/>
    </source>
</evidence>
<proteinExistence type="predicted"/>
<dbReference type="EMBL" id="SMAN01000014">
    <property type="protein sequence ID" value="TCT20359.1"/>
    <property type="molecule type" value="Genomic_DNA"/>
</dbReference>
<dbReference type="OrthoDB" id="9793746at2"/>
<keyword evidence="3" id="KW-1185">Reference proteome</keyword>
<sequence>MEWKNIYRGMLMGASDLIPGVSGGTIAVVLGIYDRFIEAINGFFTKQWSKSLKFLIPLGTGIIASLLLLSSLIHWLFEHYPHQLQFFFLGLIAGILPFLFREAGVKEHFSGFHYILLLAAAMLVASMVFFKEPGVPDILDTSSTRTWILLFFSGWVASMAMMLPGISGSFILLLIGVYPTVMAALKDRNLFLIGIVGAGVIVGIVISSKIIQYFLVYHRSSTYAVIIGLVVGSLAVVYPGMTDGMGAMFLSLLSLLLGLAAAVSLGKLEYKR</sequence>
<dbReference type="Proteomes" id="UP000294650">
    <property type="component" value="Unassembled WGS sequence"/>
</dbReference>
<evidence type="ECO:0000313" key="2">
    <source>
        <dbReference type="EMBL" id="TCT20359.1"/>
    </source>
</evidence>
<feature type="transmembrane region" description="Helical" evidence="1">
    <location>
        <begin position="112"/>
        <end position="130"/>
    </location>
</feature>
<feature type="transmembrane region" description="Helical" evidence="1">
    <location>
        <begin position="221"/>
        <end position="240"/>
    </location>
</feature>
<protein>
    <submittedName>
        <fullName evidence="2">Putative membrane protein</fullName>
    </submittedName>
</protein>
<dbReference type="Pfam" id="PF04018">
    <property type="entry name" value="VCA0040-like"/>
    <property type="match status" value="1"/>
</dbReference>
<dbReference type="AlphaFoldDB" id="A0A4R3N163"/>
<feature type="transmembrane region" description="Helical" evidence="1">
    <location>
        <begin position="6"/>
        <end position="33"/>
    </location>
</feature>
<feature type="transmembrane region" description="Helical" evidence="1">
    <location>
        <begin position="247"/>
        <end position="266"/>
    </location>
</feature>
<keyword evidence="1" id="KW-1133">Transmembrane helix</keyword>
<dbReference type="InterPro" id="IPR007163">
    <property type="entry name" value="VCA0040-like"/>
</dbReference>
<evidence type="ECO:0000313" key="3">
    <source>
        <dbReference type="Proteomes" id="UP000294650"/>
    </source>
</evidence>
<gene>
    <name evidence="2" type="ORF">EDD68_11443</name>
</gene>